<sequence>MTHSPPSSTSDVPNVPPGFGPKRTVRSRLIELLTQELMGPASPEEVSAEFPTTRYLLGRLAPLETLEDDVGEADPDFSVFEDGGDDTDLGDTPPPPPLLTSFKPSSFGLSFLLDTGVQQVDVELSWGDYEPEGDSSITWHRRPRQGKVTGLRVNQTGKLPSIPLHPEGLGADHVGVEVEGLQDNDVRLEGVVSEFGGYRAVSLFLVNRRPADAKEDRRKDRRWIFQPRMTVRAPDKTPIFVAKDAVRDQQRALDDDEASNALLYRHAREFATGHGVAAEWSEPDGDSKRTVAVWTEFIPSFEIPALVAPASAAGGACLDMRDLAEAKSGAEVRGMLQPILTAYRQWIAKVEQECEQPDIQGDTSLADAAKRHLRRCGEALQRMEKGLELIESDAKVFQAFGFANRAMWMQRTQAIWAARTRKTGERTGSPRDVDIDFADNRTWRPFQMGFILLNLRGVADPSSPDRDLVDLLWFPTGGGKTEAYLGLAAFTLALRRLKGGTATHAADAGVSVIMRYTLRLLTIQQFQRATALVAACEMLRRGDERSYGKERFRIGLWVGQSATPNTYDDAKLSLESGETKKGTPVQLLACPWCGEHLVDRGKPRARTYIADDFCKRILLYCPNRDCDFSGPKSSGQGIPVVVVDDEIYRMRPCVIIGTVDKFARLPFKGETQGIFGARSRYHPQFGHLTAAHKGFKGRGKDASTAAKPLLPPELIIQDELHLISGPLGTMVGLYETAVDHLTQIQQEGKRVRAKVIASTATIRRADEQVRQLYARELRVFPPSGVTARDSFFAKEVKINPEKDASAGRLYVGLNAPGSSGKTLMVRIYAALLASAQQAMDVRVESGEVMDADPYATLVGYFNSLRALGGAKRLVEDDVRVRLRYLRQQHQFPHRRYLNVEEMTSRKKSFEIPELLKRLDLPFPRPEKGQSMPWPLDVLLATNMISVGVDVDRLGLMVVAGQPKTTAEYIQATSRVGRKYPGLVVVAYNWLGARDLSHYERFRSYHAAIYRHVEAISATPFASRALDRGLHGVYVAMNRLQDAIMVRNEDAHGFQPQALSATKVIEEIVQRAAALRDGDEAERIRQRLEKAAEEWQRLNEDPTIYWNGPKSPPKNNARVLIRTSGSREEGRWAVPGSLREVEPTVAINLLENL</sequence>
<evidence type="ECO:0000313" key="4">
    <source>
        <dbReference type="Proteomes" id="UP001401887"/>
    </source>
</evidence>
<dbReference type="CDD" id="cd18785">
    <property type="entry name" value="SF2_C"/>
    <property type="match status" value="1"/>
</dbReference>
<dbReference type="InterPro" id="IPR027417">
    <property type="entry name" value="P-loop_NTPase"/>
</dbReference>
<reference evidence="3 4" key="1">
    <citation type="submission" date="2024-02" db="EMBL/GenBank/DDBJ databases">
        <title>Deinococcus carri NBRC 110142.</title>
        <authorList>
            <person name="Ichikawa N."/>
            <person name="Katano-Makiyama Y."/>
            <person name="Hidaka K."/>
        </authorList>
    </citation>
    <scope>NUCLEOTIDE SEQUENCE [LARGE SCALE GENOMIC DNA]</scope>
    <source>
        <strain evidence="3 4">NBRC 110142</strain>
    </source>
</reference>
<dbReference type="RefSeq" id="WP_345463025.1">
    <property type="nucleotide sequence ID" value="NZ_BAABRP010000003.1"/>
</dbReference>
<evidence type="ECO:0000256" key="1">
    <source>
        <dbReference type="SAM" id="MobiDB-lite"/>
    </source>
</evidence>
<feature type="compositionally biased region" description="Acidic residues" evidence="1">
    <location>
        <begin position="66"/>
        <end position="75"/>
    </location>
</feature>
<dbReference type="EMBL" id="BAABRP010000003">
    <property type="protein sequence ID" value="GAA5512701.1"/>
    <property type="molecule type" value="Genomic_DNA"/>
</dbReference>
<protein>
    <recommendedName>
        <fullName evidence="2">Helicase C-terminal domain-containing protein</fullName>
    </recommendedName>
</protein>
<name>A0ABP9W5T2_9DEIO</name>
<evidence type="ECO:0000259" key="2">
    <source>
        <dbReference type="PROSITE" id="PS51194"/>
    </source>
</evidence>
<keyword evidence="4" id="KW-1185">Reference proteome</keyword>
<dbReference type="PROSITE" id="PS51194">
    <property type="entry name" value="HELICASE_CTER"/>
    <property type="match status" value="1"/>
</dbReference>
<gene>
    <name evidence="3" type="ORF">Dcar01_01419</name>
</gene>
<proteinExistence type="predicted"/>
<dbReference type="Gene3D" id="3.40.50.300">
    <property type="entry name" value="P-loop containing nucleotide triphosphate hydrolases"/>
    <property type="match status" value="1"/>
</dbReference>
<dbReference type="NCBIfam" id="NF038325">
    <property type="entry name" value="DISARM_DrmAS"/>
    <property type="match status" value="1"/>
</dbReference>
<dbReference type="Proteomes" id="UP001401887">
    <property type="component" value="Unassembled WGS sequence"/>
</dbReference>
<feature type="compositionally biased region" description="Polar residues" evidence="1">
    <location>
        <begin position="1"/>
        <end position="12"/>
    </location>
</feature>
<evidence type="ECO:0000313" key="3">
    <source>
        <dbReference type="EMBL" id="GAA5512701.1"/>
    </source>
</evidence>
<dbReference type="Pfam" id="PF00271">
    <property type="entry name" value="Helicase_C"/>
    <property type="match status" value="1"/>
</dbReference>
<accession>A0ABP9W5T2</accession>
<feature type="region of interest" description="Disordered" evidence="1">
    <location>
        <begin position="66"/>
        <end position="98"/>
    </location>
</feature>
<feature type="region of interest" description="Disordered" evidence="1">
    <location>
        <begin position="1"/>
        <end position="23"/>
    </location>
</feature>
<organism evidence="3 4">
    <name type="scientific">Deinococcus carri</name>
    <dbReference type="NCBI Taxonomy" id="1211323"/>
    <lineage>
        <taxon>Bacteria</taxon>
        <taxon>Thermotogati</taxon>
        <taxon>Deinococcota</taxon>
        <taxon>Deinococci</taxon>
        <taxon>Deinococcales</taxon>
        <taxon>Deinococcaceae</taxon>
        <taxon>Deinococcus</taxon>
    </lineage>
</organism>
<dbReference type="InterPro" id="IPR001650">
    <property type="entry name" value="Helicase_C-like"/>
</dbReference>
<comment type="caution">
    <text evidence="3">The sequence shown here is derived from an EMBL/GenBank/DDBJ whole genome shotgun (WGS) entry which is preliminary data.</text>
</comment>
<feature type="domain" description="Helicase C-terminal" evidence="2">
    <location>
        <begin position="834"/>
        <end position="1026"/>
    </location>
</feature>
<dbReference type="SUPFAM" id="SSF52540">
    <property type="entry name" value="P-loop containing nucleoside triphosphate hydrolases"/>
    <property type="match status" value="2"/>
</dbReference>